<sequence>MRIVVIGATGNAGTAVLRALKNTPEVTSITGIARRLPDTTAEPYVDCEWVSVDVGAEEAVTHLSQALAGADAVIHLAWLIQPNDRRELLHQVNVTGTRHVAEAVAAAGVPHLVVACSVGSYAPDETRDGLRDESWPATGITSSHYSSDKADQERVLDEFSAQHPEIIVTRLRPGLIFQGDAGAEIQRYFLGPKVPVQLLKAGKLPTLPLPKGIQVQAVHSDDVARAYAAAVVKRAPGAFNVCADDILGPQELADIVDHGHFVELPPALVRGSVKAAHKSGALAADEGWIDMAMQVPLMDNTRARTELGWEPRHTAAEALKELFEGLISGRGAPSVPLRPRSAEVTSQERPEVPERIDRELLELYLSDHLSGATAGTSRMARMADDFVDTPVFPQLSAVAEELRWERSFLKQLIHDLGLKQLPYRQVVAGAAERVGRLKGNGRAISRSPMTMLLETELMRSAVVGKRGGWQVLREHAADLNLDPEVFDELLAQLDRQLNALDEVHAYARARALRADREIYPD</sequence>
<dbReference type="InterPro" id="IPR036291">
    <property type="entry name" value="NAD(P)-bd_dom_sf"/>
</dbReference>
<accession>A0A6B8VS57</accession>
<protein>
    <recommendedName>
        <fullName evidence="2">NAD-dependent epimerase/dehydratase domain-containing protein</fullName>
    </recommendedName>
</protein>
<evidence type="ECO:0000256" key="1">
    <source>
        <dbReference type="SAM" id="MobiDB-lite"/>
    </source>
</evidence>
<dbReference type="Proteomes" id="UP000424462">
    <property type="component" value="Chromosome"/>
</dbReference>
<dbReference type="Pfam" id="PF01370">
    <property type="entry name" value="Epimerase"/>
    <property type="match status" value="1"/>
</dbReference>
<dbReference type="GO" id="GO:0004029">
    <property type="term" value="F:aldehyde dehydrogenase (NAD+) activity"/>
    <property type="evidence" value="ECO:0007669"/>
    <property type="project" value="TreeGrafter"/>
</dbReference>
<feature type="region of interest" description="Disordered" evidence="1">
    <location>
        <begin position="125"/>
        <end position="146"/>
    </location>
</feature>
<reference evidence="3 4" key="1">
    <citation type="submission" date="2019-11" db="EMBL/GenBank/DDBJ databases">
        <title>Complete genome sequence of Corynebacterium kalinowskii 1959, a novel Corynebacterium species isolated from soil of a small paddock in Vilsendorf, Germany.</title>
        <authorList>
            <person name="Schaffert L."/>
            <person name="Ruwe M."/>
            <person name="Milse J."/>
            <person name="Hanuschka K."/>
            <person name="Ortseifen V."/>
            <person name="Droste J."/>
            <person name="Brandt D."/>
            <person name="Schlueter L."/>
            <person name="Kutter Y."/>
            <person name="Vinke S."/>
            <person name="Viehoefer P."/>
            <person name="Jacob L."/>
            <person name="Luebke N.-C."/>
            <person name="Schulte-Berndt E."/>
            <person name="Hain C."/>
            <person name="Linder M."/>
            <person name="Schmidt P."/>
            <person name="Wollenschlaeger L."/>
            <person name="Luttermann T."/>
            <person name="Thieme E."/>
            <person name="Hassa J."/>
            <person name="Haak M."/>
            <person name="Wittchen M."/>
            <person name="Mentz A."/>
            <person name="Persicke M."/>
            <person name="Busche T."/>
            <person name="Ruckert C."/>
        </authorList>
    </citation>
    <scope>NUCLEOTIDE SEQUENCE [LARGE SCALE GENOMIC DNA]</scope>
    <source>
        <strain evidence="3 4">2039</strain>
    </source>
</reference>
<dbReference type="PANTHER" id="PTHR48079:SF6">
    <property type="entry name" value="NAD(P)-BINDING DOMAIN-CONTAINING PROTEIN-RELATED"/>
    <property type="match status" value="1"/>
</dbReference>
<organism evidence="3 4">
    <name type="scientific">Corynebacterium occultum</name>
    <dbReference type="NCBI Taxonomy" id="2675219"/>
    <lineage>
        <taxon>Bacteria</taxon>
        <taxon>Bacillati</taxon>
        <taxon>Actinomycetota</taxon>
        <taxon>Actinomycetes</taxon>
        <taxon>Mycobacteriales</taxon>
        <taxon>Corynebacteriaceae</taxon>
        <taxon>Corynebacterium</taxon>
    </lineage>
</organism>
<dbReference type="InterPro" id="IPR051783">
    <property type="entry name" value="NAD(P)-dependent_oxidoreduct"/>
</dbReference>
<dbReference type="AlphaFoldDB" id="A0A6B8VS57"/>
<feature type="compositionally biased region" description="Basic and acidic residues" evidence="1">
    <location>
        <begin position="125"/>
        <end position="134"/>
    </location>
</feature>
<evidence type="ECO:0000313" key="4">
    <source>
        <dbReference type="Proteomes" id="UP000424462"/>
    </source>
</evidence>
<dbReference type="GO" id="GO:0005737">
    <property type="term" value="C:cytoplasm"/>
    <property type="evidence" value="ECO:0007669"/>
    <property type="project" value="TreeGrafter"/>
</dbReference>
<evidence type="ECO:0000313" key="3">
    <source>
        <dbReference type="EMBL" id="QGU06973.1"/>
    </source>
</evidence>
<evidence type="ECO:0000259" key="2">
    <source>
        <dbReference type="Pfam" id="PF01370"/>
    </source>
</evidence>
<dbReference type="Gene3D" id="3.40.50.720">
    <property type="entry name" value="NAD(P)-binding Rossmann-like Domain"/>
    <property type="match status" value="1"/>
</dbReference>
<dbReference type="InterPro" id="IPR001509">
    <property type="entry name" value="Epimerase_deHydtase"/>
</dbReference>
<dbReference type="KEGG" id="cok:COCCU_05135"/>
<dbReference type="SUPFAM" id="SSF51735">
    <property type="entry name" value="NAD(P)-binding Rossmann-fold domains"/>
    <property type="match status" value="1"/>
</dbReference>
<name>A0A6B8VS57_9CORY</name>
<dbReference type="EMBL" id="CP046455">
    <property type="protein sequence ID" value="QGU06973.1"/>
    <property type="molecule type" value="Genomic_DNA"/>
</dbReference>
<dbReference type="RefSeq" id="WP_156230528.1">
    <property type="nucleotide sequence ID" value="NZ_CP046455.1"/>
</dbReference>
<keyword evidence="4" id="KW-1185">Reference proteome</keyword>
<proteinExistence type="predicted"/>
<dbReference type="PANTHER" id="PTHR48079">
    <property type="entry name" value="PROTEIN YEEZ"/>
    <property type="match status" value="1"/>
</dbReference>
<gene>
    <name evidence="3" type="ORF">COCCU_05135</name>
</gene>
<feature type="domain" description="NAD-dependent epimerase/dehydratase" evidence="2">
    <location>
        <begin position="3"/>
        <end position="242"/>
    </location>
</feature>